<dbReference type="PANTHER" id="PTHR35936:SF19">
    <property type="entry name" value="AMINO-ACID-BINDING PROTEIN YXEM-RELATED"/>
    <property type="match status" value="1"/>
</dbReference>
<sequence length="271" mass="31461">MVKRLLKYIISIIVVSTVIILLFSRKNPEEKFYPRDYPGIMESGVIKAVTEYNALSFYVFKGETYGFDYEILNAFAKEKGLKLEMTPEMSFEKRIKGVIEGRYDMIALGTATTSQLKDSILFTNPFAIGKQILIQRNDEDNHIDSPLELAGKTIHIIKDSPALMRINNLMDEIGDSIYTEEITEYGPEQLLAMVSAGDIDYAICDERTAKMYVRRFKNLDLNTNISFNQFYSWGINKNAPILLDSINTWLERYIKTKEYKDLYKEYFNRNY</sequence>
<dbReference type="Pfam" id="PF00497">
    <property type="entry name" value="SBP_bac_3"/>
    <property type="match status" value="1"/>
</dbReference>
<dbReference type="AlphaFoldDB" id="A0A948X020"/>
<dbReference type="CDD" id="cd01009">
    <property type="entry name" value="PBP2_YfhD_N"/>
    <property type="match status" value="1"/>
</dbReference>
<reference evidence="4" key="1">
    <citation type="journal article" date="2021" name="PeerJ">
        <title>Extensive microbial diversity within the chicken gut microbiome revealed by metagenomics and culture.</title>
        <authorList>
            <person name="Gilroy R."/>
            <person name="Ravi A."/>
            <person name="Getino M."/>
            <person name="Pursley I."/>
            <person name="Horton D.L."/>
            <person name="Alikhan N.F."/>
            <person name="Baker D."/>
            <person name="Gharbi K."/>
            <person name="Hall N."/>
            <person name="Watson M."/>
            <person name="Adriaenssens E.M."/>
            <person name="Foster-Nyarko E."/>
            <person name="Jarju S."/>
            <person name="Secka A."/>
            <person name="Antonio M."/>
            <person name="Oren A."/>
            <person name="Chaudhuri R.R."/>
            <person name="La Ragione R."/>
            <person name="Hildebrand F."/>
            <person name="Pallen M.J."/>
        </authorList>
    </citation>
    <scope>NUCLEOTIDE SEQUENCE</scope>
    <source>
        <strain evidence="4">G4-2901</strain>
    </source>
</reference>
<evidence type="ECO:0000256" key="2">
    <source>
        <dbReference type="SAM" id="Phobius"/>
    </source>
</evidence>
<comment type="caution">
    <text evidence="4">The sequence shown here is derived from an EMBL/GenBank/DDBJ whole genome shotgun (WGS) entry which is preliminary data.</text>
</comment>
<dbReference type="InterPro" id="IPR001638">
    <property type="entry name" value="Solute-binding_3/MltF_N"/>
</dbReference>
<keyword evidence="2" id="KW-0472">Membrane</keyword>
<dbReference type="Gene3D" id="3.40.190.10">
    <property type="entry name" value="Periplasmic binding protein-like II"/>
    <property type="match status" value="2"/>
</dbReference>
<evidence type="ECO:0000313" key="5">
    <source>
        <dbReference type="Proteomes" id="UP000783796"/>
    </source>
</evidence>
<accession>A0A948X020</accession>
<dbReference type="PANTHER" id="PTHR35936">
    <property type="entry name" value="MEMBRANE-BOUND LYTIC MUREIN TRANSGLYCOSYLASE F"/>
    <property type="match status" value="1"/>
</dbReference>
<dbReference type="Proteomes" id="UP000783796">
    <property type="component" value="Unassembled WGS sequence"/>
</dbReference>
<dbReference type="SUPFAM" id="SSF53850">
    <property type="entry name" value="Periplasmic binding protein-like II"/>
    <property type="match status" value="1"/>
</dbReference>
<evidence type="ECO:0000313" key="4">
    <source>
        <dbReference type="EMBL" id="MBU3838993.1"/>
    </source>
</evidence>
<dbReference type="SMART" id="SM00062">
    <property type="entry name" value="PBPb"/>
    <property type="match status" value="1"/>
</dbReference>
<keyword evidence="1" id="KW-0732">Signal</keyword>
<feature type="transmembrane region" description="Helical" evidence="2">
    <location>
        <begin position="6"/>
        <end position="23"/>
    </location>
</feature>
<evidence type="ECO:0000259" key="3">
    <source>
        <dbReference type="SMART" id="SM00062"/>
    </source>
</evidence>
<feature type="domain" description="Solute-binding protein family 3/N-terminal" evidence="3">
    <location>
        <begin position="45"/>
        <end position="270"/>
    </location>
</feature>
<keyword evidence="2" id="KW-0812">Transmembrane</keyword>
<name>A0A948X020_9BACT</name>
<dbReference type="EMBL" id="JAHLFW010000096">
    <property type="protein sequence ID" value="MBU3838993.1"/>
    <property type="molecule type" value="Genomic_DNA"/>
</dbReference>
<proteinExistence type="predicted"/>
<keyword evidence="2" id="KW-1133">Transmembrane helix</keyword>
<organism evidence="4 5">
    <name type="scientific">Candidatus Phocaeicola faecigallinarum</name>
    <dbReference type="NCBI Taxonomy" id="2838732"/>
    <lineage>
        <taxon>Bacteria</taxon>
        <taxon>Pseudomonadati</taxon>
        <taxon>Bacteroidota</taxon>
        <taxon>Bacteroidia</taxon>
        <taxon>Bacteroidales</taxon>
        <taxon>Bacteroidaceae</taxon>
        <taxon>Phocaeicola</taxon>
    </lineage>
</organism>
<gene>
    <name evidence="4" type="ORF">H9777_11925</name>
</gene>
<evidence type="ECO:0000256" key="1">
    <source>
        <dbReference type="ARBA" id="ARBA00022729"/>
    </source>
</evidence>
<protein>
    <submittedName>
        <fullName evidence="4">Transporter substrate-binding domain-containing protein</fullName>
    </submittedName>
</protein>
<reference evidence="4" key="2">
    <citation type="submission" date="2021-04" db="EMBL/GenBank/DDBJ databases">
        <authorList>
            <person name="Gilroy R."/>
        </authorList>
    </citation>
    <scope>NUCLEOTIDE SEQUENCE</scope>
    <source>
        <strain evidence="4">G4-2901</strain>
    </source>
</reference>